<dbReference type="Pfam" id="PF08240">
    <property type="entry name" value="ADH_N"/>
    <property type="match status" value="1"/>
</dbReference>
<reference evidence="2 3" key="1">
    <citation type="submission" date="2024-09" db="EMBL/GenBank/DDBJ databases">
        <authorList>
            <person name="Sun Q."/>
            <person name="Mori K."/>
        </authorList>
    </citation>
    <scope>NUCLEOTIDE SEQUENCE [LARGE SCALE GENOMIC DNA]</scope>
    <source>
        <strain evidence="2 3">CCM 7650</strain>
    </source>
</reference>
<dbReference type="Proteomes" id="UP001589797">
    <property type="component" value="Unassembled WGS sequence"/>
</dbReference>
<protein>
    <submittedName>
        <fullName evidence="2">Zinc-binding dehydrogenase</fullName>
    </submittedName>
</protein>
<dbReference type="InterPro" id="IPR013154">
    <property type="entry name" value="ADH-like_N"/>
</dbReference>
<dbReference type="InterPro" id="IPR020843">
    <property type="entry name" value="ER"/>
</dbReference>
<evidence type="ECO:0000313" key="3">
    <source>
        <dbReference type="Proteomes" id="UP001589797"/>
    </source>
</evidence>
<name>A0ABV6FQW9_9BACT</name>
<dbReference type="SMART" id="SM00829">
    <property type="entry name" value="PKS_ER"/>
    <property type="match status" value="1"/>
</dbReference>
<dbReference type="Gene3D" id="3.40.50.720">
    <property type="entry name" value="NAD(P)-binding Rossmann-like Domain"/>
    <property type="match status" value="1"/>
</dbReference>
<dbReference type="RefSeq" id="WP_382386460.1">
    <property type="nucleotide sequence ID" value="NZ_JBHLWI010000009.1"/>
</dbReference>
<dbReference type="SUPFAM" id="SSF50129">
    <property type="entry name" value="GroES-like"/>
    <property type="match status" value="1"/>
</dbReference>
<sequence length="332" mass="36159">MKAVVLNRETENKIELKDLTLQALGEEEVRIQIKAAALNHRDEWARQGLYPNLKDGAVFGSDGAGVVVEVGENVDKAWIGKDVVINPAMDWGNDPKAQSKAFHILGIPSNGTLAEFIQVKADRIHLKPSHMSWEEAAALPLAGLTAFRALMVQGRLQPGEKVLVTGFGGGVAQFAAQFASAHGAEVYVSSSSMEKIKSAISHGIKAGFNYRDEDWAMQAIGEVGGFDLVIDSAMGSTLDNLIQVLNPGGRLVFYGATKGNPMGFNARKVYWNQLSIIGSTMGTDEDFERMLDFVITKKITPVIDQVFELNDALEAFERMKQGLQLGKIVIRI</sequence>
<dbReference type="InterPro" id="IPR011032">
    <property type="entry name" value="GroES-like_sf"/>
</dbReference>
<gene>
    <name evidence="2" type="ORF">ACFFIP_04925</name>
</gene>
<dbReference type="Pfam" id="PF00107">
    <property type="entry name" value="ADH_zinc_N"/>
    <property type="match status" value="1"/>
</dbReference>
<dbReference type="InterPro" id="IPR013149">
    <property type="entry name" value="ADH-like_C"/>
</dbReference>
<dbReference type="PANTHER" id="PTHR45033">
    <property type="match status" value="1"/>
</dbReference>
<comment type="caution">
    <text evidence="2">The sequence shown here is derived from an EMBL/GenBank/DDBJ whole genome shotgun (WGS) entry which is preliminary data.</text>
</comment>
<dbReference type="SUPFAM" id="SSF51735">
    <property type="entry name" value="NAD(P)-binding Rossmann-fold domains"/>
    <property type="match status" value="1"/>
</dbReference>
<organism evidence="2 3">
    <name type="scientific">Fontibacter flavus</name>
    <dbReference type="NCBI Taxonomy" id="654838"/>
    <lineage>
        <taxon>Bacteria</taxon>
        <taxon>Pseudomonadati</taxon>
        <taxon>Bacteroidota</taxon>
        <taxon>Cytophagia</taxon>
        <taxon>Cytophagales</taxon>
        <taxon>Cyclobacteriaceae</taxon>
        <taxon>Fontibacter</taxon>
    </lineage>
</organism>
<accession>A0ABV6FQW9</accession>
<dbReference type="InterPro" id="IPR036291">
    <property type="entry name" value="NAD(P)-bd_dom_sf"/>
</dbReference>
<dbReference type="InterPro" id="IPR052711">
    <property type="entry name" value="Zinc_ADH-like"/>
</dbReference>
<keyword evidence="3" id="KW-1185">Reference proteome</keyword>
<dbReference type="Gene3D" id="3.90.180.10">
    <property type="entry name" value="Medium-chain alcohol dehydrogenases, catalytic domain"/>
    <property type="match status" value="1"/>
</dbReference>
<dbReference type="PANTHER" id="PTHR45033:SF3">
    <property type="entry name" value="DEHYDROGENASE, PUTATIVE (AFU_ORTHOLOGUE AFUA_2G13270)-RELATED"/>
    <property type="match status" value="1"/>
</dbReference>
<feature type="domain" description="Enoyl reductase (ER)" evidence="1">
    <location>
        <begin position="9"/>
        <end position="330"/>
    </location>
</feature>
<proteinExistence type="predicted"/>
<evidence type="ECO:0000313" key="2">
    <source>
        <dbReference type="EMBL" id="MFC0262017.1"/>
    </source>
</evidence>
<dbReference type="EMBL" id="JBHLWI010000009">
    <property type="protein sequence ID" value="MFC0262017.1"/>
    <property type="molecule type" value="Genomic_DNA"/>
</dbReference>
<evidence type="ECO:0000259" key="1">
    <source>
        <dbReference type="SMART" id="SM00829"/>
    </source>
</evidence>